<evidence type="ECO:0000256" key="1">
    <source>
        <dbReference type="ARBA" id="ARBA00009636"/>
    </source>
</evidence>
<dbReference type="AlphaFoldDB" id="A0A0V0QC47"/>
<dbReference type="InParanoid" id="A0A0V0QC47"/>
<dbReference type="OMA" id="IRWNTEG"/>
<evidence type="ECO:0000256" key="4">
    <source>
        <dbReference type="ARBA" id="ARBA00023134"/>
    </source>
</evidence>
<accession>A0A0V0QC47</accession>
<reference evidence="6 7" key="1">
    <citation type="journal article" date="2015" name="Sci. Rep.">
        <title>Genome of the facultative scuticociliatosis pathogen Pseudocohnilembus persalinus provides insight into its virulence through horizontal gene transfer.</title>
        <authorList>
            <person name="Xiong J."/>
            <person name="Wang G."/>
            <person name="Cheng J."/>
            <person name="Tian M."/>
            <person name="Pan X."/>
            <person name="Warren A."/>
            <person name="Jiang C."/>
            <person name="Yuan D."/>
            <person name="Miao W."/>
        </authorList>
    </citation>
    <scope>NUCLEOTIDE SEQUENCE [LARGE SCALE GENOMIC DNA]</scope>
    <source>
        <strain evidence="6">36N120E</strain>
    </source>
</reference>
<dbReference type="InterPro" id="IPR000217">
    <property type="entry name" value="Tubulin"/>
</dbReference>
<dbReference type="GO" id="GO:0005525">
    <property type="term" value="F:GTP binding"/>
    <property type="evidence" value="ECO:0007669"/>
    <property type="project" value="UniProtKB-KW"/>
</dbReference>
<protein>
    <submittedName>
        <fullName evidence="6">Tubulin/FtsZ, C-terminal</fullName>
    </submittedName>
</protein>
<evidence type="ECO:0000259" key="5">
    <source>
        <dbReference type="Pfam" id="PF03953"/>
    </source>
</evidence>
<dbReference type="InterPro" id="IPR004057">
    <property type="entry name" value="Epsilon_tubulin"/>
</dbReference>
<dbReference type="GO" id="GO:0007017">
    <property type="term" value="P:microtubule-based process"/>
    <property type="evidence" value="ECO:0007669"/>
    <property type="project" value="InterPro"/>
</dbReference>
<dbReference type="Pfam" id="PF03953">
    <property type="entry name" value="Tubulin_C"/>
    <property type="match status" value="1"/>
</dbReference>
<dbReference type="GO" id="GO:0005874">
    <property type="term" value="C:microtubule"/>
    <property type="evidence" value="ECO:0007669"/>
    <property type="project" value="UniProtKB-KW"/>
</dbReference>
<keyword evidence="2" id="KW-0493">Microtubule</keyword>
<comment type="similarity">
    <text evidence="1">Belongs to the tubulin family.</text>
</comment>
<dbReference type="PRINTS" id="PR01519">
    <property type="entry name" value="EPSLNTUBULIN"/>
</dbReference>
<sequence>MNSIVAHLLSNLTCSMRFEGTLNVDLNEITTNLVPYPDLKFLISSIAPLYSLSNSNMQPRRLDQMFKDIQHPDYQLINVNPIQHKYLSVGLIVRGNVSFSDVNRNINNLRKEMDMIRWNTEGFKYGICNKSIYTSLYRIYGH</sequence>
<name>A0A0V0QC47_PSEPJ</name>
<feature type="domain" description="Tubulin/FtsZ 2-layer sandwich" evidence="5">
    <location>
        <begin position="37"/>
        <end position="133"/>
    </location>
</feature>
<dbReference type="InterPro" id="IPR036525">
    <property type="entry name" value="Tubulin/FtsZ_GTPase_sf"/>
</dbReference>
<proteinExistence type="inferred from homology"/>
<evidence type="ECO:0000256" key="3">
    <source>
        <dbReference type="ARBA" id="ARBA00022741"/>
    </source>
</evidence>
<keyword evidence="7" id="KW-1185">Reference proteome</keyword>
<evidence type="ECO:0000313" key="6">
    <source>
        <dbReference type="EMBL" id="KRW99671.1"/>
    </source>
</evidence>
<dbReference type="InterPro" id="IPR018316">
    <property type="entry name" value="Tubulin/FtsZ_2-layer-sand-dom"/>
</dbReference>
<dbReference type="InterPro" id="IPR008280">
    <property type="entry name" value="Tub_FtsZ_C"/>
</dbReference>
<dbReference type="Gene3D" id="3.40.50.1440">
    <property type="entry name" value="Tubulin/FtsZ, GTPase domain"/>
    <property type="match status" value="1"/>
</dbReference>
<gene>
    <name evidence="6" type="ORF">PPERSA_03472</name>
</gene>
<evidence type="ECO:0000256" key="2">
    <source>
        <dbReference type="ARBA" id="ARBA00022701"/>
    </source>
</evidence>
<dbReference type="EMBL" id="LDAU01000205">
    <property type="protein sequence ID" value="KRW99671.1"/>
    <property type="molecule type" value="Genomic_DNA"/>
</dbReference>
<keyword evidence="4" id="KW-0342">GTP-binding</keyword>
<dbReference type="PANTHER" id="PTHR11588">
    <property type="entry name" value="TUBULIN"/>
    <property type="match status" value="1"/>
</dbReference>
<dbReference type="SUPFAM" id="SSF55307">
    <property type="entry name" value="Tubulin C-terminal domain-like"/>
    <property type="match status" value="1"/>
</dbReference>
<dbReference type="OrthoDB" id="1662883at2759"/>
<evidence type="ECO:0000313" key="7">
    <source>
        <dbReference type="Proteomes" id="UP000054937"/>
    </source>
</evidence>
<keyword evidence="3" id="KW-0547">Nucleotide-binding</keyword>
<organism evidence="6 7">
    <name type="scientific">Pseudocohnilembus persalinus</name>
    <name type="common">Ciliate</name>
    <dbReference type="NCBI Taxonomy" id="266149"/>
    <lineage>
        <taxon>Eukaryota</taxon>
        <taxon>Sar</taxon>
        <taxon>Alveolata</taxon>
        <taxon>Ciliophora</taxon>
        <taxon>Intramacronucleata</taxon>
        <taxon>Oligohymenophorea</taxon>
        <taxon>Scuticociliatia</taxon>
        <taxon>Philasterida</taxon>
        <taxon>Pseudocohnilembidae</taxon>
        <taxon>Pseudocohnilembus</taxon>
    </lineage>
</organism>
<comment type="caution">
    <text evidence="6">The sequence shown here is derived from an EMBL/GenBank/DDBJ whole genome shotgun (WGS) entry which is preliminary data.</text>
</comment>
<dbReference type="Proteomes" id="UP000054937">
    <property type="component" value="Unassembled WGS sequence"/>
</dbReference>